<protein>
    <submittedName>
        <fullName evidence="2">Uncharacterized protein</fullName>
    </submittedName>
</protein>
<evidence type="ECO:0000313" key="3">
    <source>
        <dbReference type="Proteomes" id="UP000183400"/>
    </source>
</evidence>
<reference evidence="3" key="1">
    <citation type="submission" date="2016-10" db="EMBL/GenBank/DDBJ databases">
        <authorList>
            <person name="Varghese N."/>
            <person name="Submissions S."/>
        </authorList>
    </citation>
    <scope>NUCLEOTIDE SEQUENCE [LARGE SCALE GENOMIC DNA]</scope>
    <source>
        <strain evidence="3">DSM 27839</strain>
    </source>
</reference>
<keyword evidence="3" id="KW-1185">Reference proteome</keyword>
<keyword evidence="1" id="KW-0472">Membrane</keyword>
<evidence type="ECO:0000313" key="2">
    <source>
        <dbReference type="EMBL" id="SDW34645.1"/>
    </source>
</evidence>
<feature type="transmembrane region" description="Helical" evidence="1">
    <location>
        <begin position="12"/>
        <end position="30"/>
    </location>
</feature>
<gene>
    <name evidence="2" type="ORF">SAMN05444358_101572</name>
</gene>
<dbReference type="Proteomes" id="UP000183400">
    <property type="component" value="Unassembled WGS sequence"/>
</dbReference>
<organism evidence="2 3">
    <name type="scientific">Ruegeria halocynthiae</name>
    <dbReference type="NCBI Taxonomy" id="985054"/>
    <lineage>
        <taxon>Bacteria</taxon>
        <taxon>Pseudomonadati</taxon>
        <taxon>Pseudomonadota</taxon>
        <taxon>Alphaproteobacteria</taxon>
        <taxon>Rhodobacterales</taxon>
        <taxon>Roseobacteraceae</taxon>
        <taxon>Ruegeria</taxon>
    </lineage>
</organism>
<sequence length="51" mass="5775">MESELPTLLYQFYFALAATALVLALRTFGLQKTIQIRSNRRSDLNAILSKS</sequence>
<name>A0A1H2ST60_9RHOB</name>
<keyword evidence="1" id="KW-1133">Transmembrane helix</keyword>
<accession>A0A1H2ST60</accession>
<dbReference type="EMBL" id="FNNP01000001">
    <property type="protein sequence ID" value="SDW34645.1"/>
    <property type="molecule type" value="Genomic_DNA"/>
</dbReference>
<keyword evidence="1" id="KW-0812">Transmembrane</keyword>
<evidence type="ECO:0000256" key="1">
    <source>
        <dbReference type="SAM" id="Phobius"/>
    </source>
</evidence>
<dbReference type="AlphaFoldDB" id="A0A1H2ST60"/>
<dbReference type="STRING" id="985054.SAMN05444358_101572"/>
<proteinExistence type="predicted"/>